<dbReference type="Proteomes" id="UP000480943">
    <property type="component" value="Unassembled WGS sequence"/>
</dbReference>
<dbReference type="RefSeq" id="WP_151182911.1">
    <property type="nucleotide sequence ID" value="NZ_VZUQ01000070.1"/>
</dbReference>
<sequence length="533" mass="58673">MLINIPVMRGMVPRLKPHLLQDSMATIAHDCHFENGIISPLRTDSYLQSLPIRPKTLFKYTDEHWFLWRSDVDAIHNPMAQDKWQRVYFTGEGKPKVTAQDIAIGVVSPASSYDLGVPSPSSPPAINRVDSSTGVEPPAGQAAVLDDEDRYYIQTFVTRFGEEGKPSLPSSAVFIEKPGSTVHITLSRPESNTHNITHTRLYRSVTSTTGAEYMLVAELPISQGTYADRAKELNSPILETWDFDLPDENMQGLCVMANGICAGFAGNEVMFSQAYLPYAWPKGYRGTTDHDIVAIAPIGTSLVVVTKGYPYLFSGVTPSAINGEKIGSEQSCVSKDSVAVVNGTVLYASPDGIIAVGADGAINITDQLITREQWQEYKPETLRAWANEGLYVALFDGGAFVFDPVSQDFRTLSSDWDCAYVDLERDTLFIVNGDRLSIWQGGQAYREATWKSKVFTLHTDGLLSCARVIADEPSKVGVKIYADDALLHELAQGEVTNRGFRLPAVRATNWQIEVVGETEIQRLAMASSMQELT</sequence>
<evidence type="ECO:0000313" key="1">
    <source>
        <dbReference type="EMBL" id="KAB1179733.1"/>
    </source>
</evidence>
<dbReference type="EMBL" id="VZUQ01000070">
    <property type="protein sequence ID" value="KAB1179733.1"/>
    <property type="molecule type" value="Genomic_DNA"/>
</dbReference>
<dbReference type="AlphaFoldDB" id="A0AAD3WUZ0"/>
<accession>A0AAD3WUZ0</accession>
<organism evidence="1 2">
    <name type="scientific">Photobacterium damselae subsp. damselae</name>
    <name type="common">Listonella damsela</name>
    <dbReference type="NCBI Taxonomy" id="85581"/>
    <lineage>
        <taxon>Bacteria</taxon>
        <taxon>Pseudomonadati</taxon>
        <taxon>Pseudomonadota</taxon>
        <taxon>Gammaproteobacteria</taxon>
        <taxon>Vibrionales</taxon>
        <taxon>Vibrionaceae</taxon>
        <taxon>Photobacterium</taxon>
    </lineage>
</organism>
<protein>
    <submittedName>
        <fullName evidence="1">Uncharacterized protein</fullName>
    </submittedName>
</protein>
<evidence type="ECO:0000313" key="2">
    <source>
        <dbReference type="Proteomes" id="UP000480943"/>
    </source>
</evidence>
<name>A0AAD3WUZ0_PHODD</name>
<gene>
    <name evidence="1" type="ORF">F6450_12730</name>
</gene>
<comment type="caution">
    <text evidence="1">The sequence shown here is derived from an EMBL/GenBank/DDBJ whole genome shotgun (WGS) entry which is preliminary data.</text>
</comment>
<reference evidence="1 2" key="1">
    <citation type="submission" date="2019-09" db="EMBL/GenBank/DDBJ databases">
        <title>Photobacterium damselae subsp. damselae CDC-2227-81, a human clinical isolate.</title>
        <authorList>
            <person name="Osorio C.R."/>
        </authorList>
    </citation>
    <scope>NUCLEOTIDE SEQUENCE [LARGE SCALE GENOMIC DNA]</scope>
    <source>
        <strain evidence="1 2">CDC-2227-81</strain>
    </source>
</reference>
<proteinExistence type="predicted"/>